<dbReference type="PRINTS" id="PR01415">
    <property type="entry name" value="ANKYRIN"/>
</dbReference>
<evidence type="ECO:0000313" key="4">
    <source>
        <dbReference type="Proteomes" id="UP000001542"/>
    </source>
</evidence>
<dbReference type="RefSeq" id="XP_001324692.1">
    <property type="nucleotide sequence ID" value="XM_001324657.1"/>
</dbReference>
<dbReference type="eggNOG" id="KOG4177">
    <property type="taxonomic scope" value="Eukaryota"/>
</dbReference>
<dbReference type="PANTHER" id="PTHR24182:SF13">
    <property type="entry name" value="LD18443P"/>
    <property type="match status" value="1"/>
</dbReference>
<feature type="repeat" description="ANK" evidence="1">
    <location>
        <begin position="307"/>
        <end position="339"/>
    </location>
</feature>
<dbReference type="PROSITE" id="PS50088">
    <property type="entry name" value="ANK_REPEAT"/>
    <property type="match status" value="7"/>
</dbReference>
<keyword evidence="1" id="KW-0040">ANK repeat</keyword>
<feature type="repeat" description="ANK" evidence="1">
    <location>
        <begin position="441"/>
        <end position="473"/>
    </location>
</feature>
<organism evidence="3 4">
    <name type="scientific">Trichomonas vaginalis (strain ATCC PRA-98 / G3)</name>
    <dbReference type="NCBI Taxonomy" id="412133"/>
    <lineage>
        <taxon>Eukaryota</taxon>
        <taxon>Metamonada</taxon>
        <taxon>Parabasalia</taxon>
        <taxon>Trichomonadida</taxon>
        <taxon>Trichomonadidae</taxon>
        <taxon>Trichomonas</taxon>
    </lineage>
</organism>
<dbReference type="PANTHER" id="PTHR24182">
    <property type="entry name" value="ANKYRIN REPEAT AND SOCS BOX CONTAINING 4"/>
    <property type="match status" value="1"/>
</dbReference>
<dbReference type="Pfam" id="PF13637">
    <property type="entry name" value="Ank_4"/>
    <property type="match status" value="1"/>
</dbReference>
<dbReference type="SUPFAM" id="SSF48403">
    <property type="entry name" value="Ankyrin repeat"/>
    <property type="match status" value="2"/>
</dbReference>
<evidence type="ECO:0000256" key="1">
    <source>
        <dbReference type="PROSITE-ProRule" id="PRU00023"/>
    </source>
</evidence>
<dbReference type="VEuPathDB" id="TrichDB:TVAG_128830"/>
<dbReference type="STRING" id="5722.A2E4D4"/>
<dbReference type="SMR" id="A2E4D4"/>
<dbReference type="KEGG" id="tva:4770435"/>
<keyword evidence="4" id="KW-1185">Reference proteome</keyword>
<dbReference type="VEuPathDB" id="TrichDB:TVAGG3_0018600"/>
<feature type="repeat" description="ANK" evidence="1">
    <location>
        <begin position="374"/>
        <end position="406"/>
    </location>
</feature>
<gene>
    <name evidence="3" type="ORF">TVAG_128830</name>
</gene>
<dbReference type="InterPro" id="IPR020683">
    <property type="entry name" value="DUF3447"/>
</dbReference>
<feature type="repeat" description="ANK" evidence="1">
    <location>
        <begin position="339"/>
        <end position="373"/>
    </location>
</feature>
<dbReference type="EMBL" id="DS113301">
    <property type="protein sequence ID" value="EAY12469.1"/>
    <property type="molecule type" value="Genomic_DNA"/>
</dbReference>
<dbReference type="OrthoDB" id="3246549at2759"/>
<feature type="repeat" description="ANK" evidence="1">
    <location>
        <begin position="407"/>
        <end position="439"/>
    </location>
</feature>
<reference evidence="3" key="1">
    <citation type="submission" date="2006-10" db="EMBL/GenBank/DDBJ databases">
        <authorList>
            <person name="Amadeo P."/>
            <person name="Zhao Q."/>
            <person name="Wortman J."/>
            <person name="Fraser-Liggett C."/>
            <person name="Carlton J."/>
        </authorList>
    </citation>
    <scope>NUCLEOTIDE SEQUENCE</scope>
    <source>
        <strain evidence="3">G3</strain>
    </source>
</reference>
<dbReference type="InterPro" id="IPR002110">
    <property type="entry name" value="Ankyrin_rpt"/>
</dbReference>
<dbReference type="InterPro" id="IPR036770">
    <property type="entry name" value="Ankyrin_rpt-contain_sf"/>
</dbReference>
<dbReference type="SMART" id="SM00248">
    <property type="entry name" value="ANK"/>
    <property type="match status" value="9"/>
</dbReference>
<evidence type="ECO:0000259" key="2">
    <source>
        <dbReference type="Pfam" id="PF11929"/>
    </source>
</evidence>
<dbReference type="Pfam" id="PF11929">
    <property type="entry name" value="DUF3447"/>
    <property type="match status" value="1"/>
</dbReference>
<sequence length="634" mass="72770">MTINRKLNVFEGLVQKYRDYIAVYEDIYNIEHPDNETLDKLHHEIKLVLINKYKIDTNQILSSIDNACKVHGRFLSFYWNLFRLIYDEYPNSLNLNGFSLTFKALLKKVYEIDIELPKSYKDKTVDEILAVHENNSVLELIMNNKLRQFQRLLNETQFDTKALYHHETERWNLLEWCSYYGNSQFFKFLRLNNDLQITEKCLELSFLGGNPEIMLECLKYFKPTRYCMENAIASHNFNFIKFLKNNFDLEVDLDLVKKYDNLHAFLIAIDSNEDIDNCFIYSPSFFIPSLTNFLLEKGANINASNGNGYTCLHTCAKYNSIETAKLLLNRNCDPNKAVRGFTTLHLCAEYGSENNEMIKLLIDNGADPNKKDNDGESPLHICAANDKQDKAKFFIENGAEIDLTNNDGYTPLHIATIRKSNKTAKILIENGADINKYTTYEKKAPLHLASMCGAKEIAQCLISHGAVVNDKDDDSFTPLHLSERNNNLEVSLLLLQNGADVNAKNYFNNTPLHYAATVNLIENAKILLDFGADLKAKNSDGMRPIDIAKSRNNTKTAQYLIERYNSNNSESFEEQFTVSLDISSMKDKTDPALSLLKDDADIHSIEDQDVNYRKQNGSKIQKQILAEQNRNDIL</sequence>
<feature type="repeat" description="ANK" evidence="1">
    <location>
        <begin position="474"/>
        <end position="506"/>
    </location>
</feature>
<dbReference type="Gene3D" id="1.25.40.20">
    <property type="entry name" value="Ankyrin repeat-containing domain"/>
    <property type="match status" value="3"/>
</dbReference>
<name>A2E4D4_TRIV3</name>
<reference evidence="3" key="2">
    <citation type="journal article" date="2007" name="Science">
        <title>Draft genome sequence of the sexually transmitted pathogen Trichomonas vaginalis.</title>
        <authorList>
            <person name="Carlton J.M."/>
            <person name="Hirt R.P."/>
            <person name="Silva J.C."/>
            <person name="Delcher A.L."/>
            <person name="Schatz M."/>
            <person name="Zhao Q."/>
            <person name="Wortman J.R."/>
            <person name="Bidwell S.L."/>
            <person name="Alsmark U.C.M."/>
            <person name="Besteiro S."/>
            <person name="Sicheritz-Ponten T."/>
            <person name="Noel C.J."/>
            <person name="Dacks J.B."/>
            <person name="Foster P.G."/>
            <person name="Simillion C."/>
            <person name="Van de Peer Y."/>
            <person name="Miranda-Saavedra D."/>
            <person name="Barton G.J."/>
            <person name="Westrop G.D."/>
            <person name="Mueller S."/>
            <person name="Dessi D."/>
            <person name="Fiori P.L."/>
            <person name="Ren Q."/>
            <person name="Paulsen I."/>
            <person name="Zhang H."/>
            <person name="Bastida-Corcuera F.D."/>
            <person name="Simoes-Barbosa A."/>
            <person name="Brown M.T."/>
            <person name="Hayes R.D."/>
            <person name="Mukherjee M."/>
            <person name="Okumura C.Y."/>
            <person name="Schneider R."/>
            <person name="Smith A.J."/>
            <person name="Vanacova S."/>
            <person name="Villalvazo M."/>
            <person name="Haas B.J."/>
            <person name="Pertea M."/>
            <person name="Feldblyum T.V."/>
            <person name="Utterback T.R."/>
            <person name="Shu C.L."/>
            <person name="Osoegawa K."/>
            <person name="de Jong P.J."/>
            <person name="Hrdy I."/>
            <person name="Horvathova L."/>
            <person name="Zubacova Z."/>
            <person name="Dolezal P."/>
            <person name="Malik S.B."/>
            <person name="Logsdon J.M. Jr."/>
            <person name="Henze K."/>
            <person name="Gupta A."/>
            <person name="Wang C.C."/>
            <person name="Dunne R.L."/>
            <person name="Upcroft J.A."/>
            <person name="Upcroft P."/>
            <person name="White O."/>
            <person name="Salzberg S.L."/>
            <person name="Tang P."/>
            <person name="Chiu C.-H."/>
            <person name="Lee Y.-S."/>
            <person name="Embley T.M."/>
            <person name="Coombs G.H."/>
            <person name="Mottram J.C."/>
            <person name="Tachezy J."/>
            <person name="Fraser-Liggett C.M."/>
            <person name="Johnson P.J."/>
        </authorList>
    </citation>
    <scope>NUCLEOTIDE SEQUENCE [LARGE SCALE GENOMIC DNA]</scope>
    <source>
        <strain evidence="3">G3</strain>
    </source>
</reference>
<accession>A2E4D4</accession>
<dbReference type="Proteomes" id="UP000001542">
    <property type="component" value="Unassembled WGS sequence"/>
</dbReference>
<evidence type="ECO:0000313" key="3">
    <source>
        <dbReference type="EMBL" id="EAY12469.1"/>
    </source>
</evidence>
<proteinExistence type="predicted"/>
<dbReference type="AlphaFoldDB" id="A2E4D4"/>
<protein>
    <submittedName>
        <fullName evidence="3">Ankyrin repeat protein, putative</fullName>
    </submittedName>
</protein>
<dbReference type="Pfam" id="PF12796">
    <property type="entry name" value="Ank_2"/>
    <property type="match status" value="3"/>
</dbReference>
<feature type="domain" description="DUF3447" evidence="2">
    <location>
        <begin position="195"/>
        <end position="267"/>
    </location>
</feature>
<dbReference type="PROSITE" id="PS50297">
    <property type="entry name" value="ANK_REP_REGION"/>
    <property type="match status" value="7"/>
</dbReference>
<feature type="repeat" description="ANK" evidence="1">
    <location>
        <begin position="507"/>
        <end position="539"/>
    </location>
</feature>
<dbReference type="InParanoid" id="A2E4D4"/>